<organism evidence="2">
    <name type="scientific">marine sediment metagenome</name>
    <dbReference type="NCBI Taxonomy" id="412755"/>
    <lineage>
        <taxon>unclassified sequences</taxon>
        <taxon>metagenomes</taxon>
        <taxon>ecological metagenomes</taxon>
    </lineage>
</organism>
<protein>
    <recommendedName>
        <fullName evidence="1">Ice-binding protein C-terminal domain-containing protein</fullName>
    </recommendedName>
</protein>
<dbReference type="InterPro" id="IPR013424">
    <property type="entry name" value="Ice-binding_C"/>
</dbReference>
<feature type="non-terminal residue" evidence="2">
    <location>
        <position position="1"/>
    </location>
</feature>
<dbReference type="NCBIfam" id="TIGR02595">
    <property type="entry name" value="PEP_CTERM"/>
    <property type="match status" value="1"/>
</dbReference>
<name>A0A0F9FTB1_9ZZZZ</name>
<dbReference type="EMBL" id="LAZR01022532">
    <property type="protein sequence ID" value="KKL81536.1"/>
    <property type="molecule type" value="Genomic_DNA"/>
</dbReference>
<comment type="caution">
    <text evidence="2">The sequence shown here is derived from an EMBL/GenBank/DDBJ whole genome shotgun (WGS) entry which is preliminary data.</text>
</comment>
<reference evidence="2" key="1">
    <citation type="journal article" date="2015" name="Nature">
        <title>Complex archaea that bridge the gap between prokaryotes and eukaryotes.</title>
        <authorList>
            <person name="Spang A."/>
            <person name="Saw J.H."/>
            <person name="Jorgensen S.L."/>
            <person name="Zaremba-Niedzwiedzka K."/>
            <person name="Martijn J."/>
            <person name="Lind A.E."/>
            <person name="van Eijk R."/>
            <person name="Schleper C."/>
            <person name="Guy L."/>
            <person name="Ettema T.J."/>
        </authorList>
    </citation>
    <scope>NUCLEOTIDE SEQUENCE</scope>
</reference>
<evidence type="ECO:0000259" key="1">
    <source>
        <dbReference type="Pfam" id="PF07589"/>
    </source>
</evidence>
<accession>A0A0F9FTB1</accession>
<sequence length="396" mass="41267">LLALGVAGVMVRRRGRSRGIAVALLCVMLLTAAQADARQPELRGLGLFEGFRDSYAFAVSGDGSVVVGHNFRSSGSPSQEAYRWTAETGMVRLLPEGTSGTATAVSADGSVIVGRAKLPSWGAYRWDETSGGQPLPVPSGWNAASPQHVSADGGVIAGWEGGTAANEAWRWTSSSGTQGLGFLPGYERLSRASTMASDGQTVYGPSYNGGMKPFVWTPDGGIAPFSVAVKGVSADGSLFLVGLSREAAFWTAASGFRMLGLLPGGTSTSGQGMSSDGSVVAGTSYGHDTGQPYNSQAFIWTEPTGIMHLGSYLTERCGVDLQGWDLVYAHDVSADGSTIVGWGVNPGRTWEAYRAVIPEPATLALLGLGAIGLIRRRRPRGRCGRHTHVQARGLGG</sequence>
<feature type="domain" description="Ice-binding protein C-terminal" evidence="1">
    <location>
        <begin position="357"/>
        <end position="378"/>
    </location>
</feature>
<dbReference type="Pfam" id="PF07589">
    <property type="entry name" value="PEP-CTERM"/>
    <property type="match status" value="1"/>
</dbReference>
<dbReference type="AlphaFoldDB" id="A0A0F9FTB1"/>
<gene>
    <name evidence="2" type="ORF">LCGC14_1993790</name>
</gene>
<evidence type="ECO:0000313" key="2">
    <source>
        <dbReference type="EMBL" id="KKL81536.1"/>
    </source>
</evidence>
<dbReference type="SUPFAM" id="SSF69304">
    <property type="entry name" value="Tricorn protease N-terminal domain"/>
    <property type="match status" value="1"/>
</dbReference>
<proteinExistence type="predicted"/>